<sequence length="68" mass="7510">MENRDEATTNGGTPLQEAHIRNKTDSNQNVQTKQAGNRENNKSTGIDSMRPIPTNPNNLSIDCDVEVE</sequence>
<dbReference type="AlphaFoldDB" id="A0A9J5XRG3"/>
<evidence type="ECO:0000313" key="3">
    <source>
        <dbReference type="Proteomes" id="UP000824120"/>
    </source>
</evidence>
<proteinExistence type="predicted"/>
<name>A0A9J5XRG3_SOLCO</name>
<evidence type="ECO:0000313" key="2">
    <source>
        <dbReference type="EMBL" id="KAG5590381.1"/>
    </source>
</evidence>
<dbReference type="Proteomes" id="UP000824120">
    <property type="component" value="Chromosome 8"/>
</dbReference>
<protein>
    <submittedName>
        <fullName evidence="2">Uncharacterized protein</fullName>
    </submittedName>
</protein>
<accession>A0A9J5XRG3</accession>
<evidence type="ECO:0000256" key="1">
    <source>
        <dbReference type="SAM" id="MobiDB-lite"/>
    </source>
</evidence>
<gene>
    <name evidence="2" type="ORF">H5410_040895</name>
</gene>
<keyword evidence="3" id="KW-1185">Reference proteome</keyword>
<feature type="region of interest" description="Disordered" evidence="1">
    <location>
        <begin position="1"/>
        <end position="68"/>
    </location>
</feature>
<dbReference type="EMBL" id="JACXVP010000008">
    <property type="protein sequence ID" value="KAG5590381.1"/>
    <property type="molecule type" value="Genomic_DNA"/>
</dbReference>
<organism evidence="2 3">
    <name type="scientific">Solanum commersonii</name>
    <name type="common">Commerson's wild potato</name>
    <name type="synonym">Commerson's nightshade</name>
    <dbReference type="NCBI Taxonomy" id="4109"/>
    <lineage>
        <taxon>Eukaryota</taxon>
        <taxon>Viridiplantae</taxon>
        <taxon>Streptophyta</taxon>
        <taxon>Embryophyta</taxon>
        <taxon>Tracheophyta</taxon>
        <taxon>Spermatophyta</taxon>
        <taxon>Magnoliopsida</taxon>
        <taxon>eudicotyledons</taxon>
        <taxon>Gunneridae</taxon>
        <taxon>Pentapetalae</taxon>
        <taxon>asterids</taxon>
        <taxon>lamiids</taxon>
        <taxon>Solanales</taxon>
        <taxon>Solanaceae</taxon>
        <taxon>Solanoideae</taxon>
        <taxon>Solaneae</taxon>
        <taxon>Solanum</taxon>
    </lineage>
</organism>
<comment type="caution">
    <text evidence="2">The sequence shown here is derived from an EMBL/GenBank/DDBJ whole genome shotgun (WGS) entry which is preliminary data.</text>
</comment>
<reference evidence="2 3" key="1">
    <citation type="submission" date="2020-09" db="EMBL/GenBank/DDBJ databases">
        <title>De no assembly of potato wild relative species, Solanum commersonii.</title>
        <authorList>
            <person name="Cho K."/>
        </authorList>
    </citation>
    <scope>NUCLEOTIDE SEQUENCE [LARGE SCALE GENOMIC DNA]</scope>
    <source>
        <strain evidence="2">LZ3.2</strain>
        <tissue evidence="2">Leaf</tissue>
    </source>
</reference>
<feature type="compositionally biased region" description="Polar residues" evidence="1">
    <location>
        <begin position="25"/>
        <end position="46"/>
    </location>
</feature>